<proteinExistence type="predicted"/>
<feature type="non-terminal residue" evidence="2">
    <location>
        <position position="74"/>
    </location>
</feature>
<dbReference type="AlphaFoldDB" id="A0A813HTI5"/>
<evidence type="ECO:0000313" key="4">
    <source>
        <dbReference type="Proteomes" id="UP000654075"/>
    </source>
</evidence>
<dbReference type="EMBL" id="CAJNNV010032900">
    <property type="protein sequence ID" value="CAE8641474.1"/>
    <property type="molecule type" value="Genomic_DNA"/>
</dbReference>
<evidence type="ECO:0000313" key="2">
    <source>
        <dbReference type="EMBL" id="CAE8641474.1"/>
    </source>
</evidence>
<keyword evidence="4" id="KW-1185">Reference proteome</keyword>
<dbReference type="Proteomes" id="UP000654075">
    <property type="component" value="Unassembled WGS sequence"/>
</dbReference>
<dbReference type="EMBL" id="CAJNNW010007444">
    <property type="protein sequence ID" value="CAE8649259.1"/>
    <property type="molecule type" value="Genomic_DNA"/>
</dbReference>
<evidence type="ECO:0000313" key="3">
    <source>
        <dbReference type="EMBL" id="CAE8649259.1"/>
    </source>
</evidence>
<name>A0A813HTI5_POLGL</name>
<evidence type="ECO:0000256" key="1">
    <source>
        <dbReference type="SAM" id="MobiDB-lite"/>
    </source>
</evidence>
<sequence length="74" mass="7665">VFKQRGAGPLAPGATVTVETPMDQAAAKAIIGTRVTQALVKFSACLTESMQVPPGWSAEARRPTGSGSGELRRP</sequence>
<comment type="caution">
    <text evidence="2">The sequence shown here is derived from an EMBL/GenBank/DDBJ whole genome shotgun (WGS) entry which is preliminary data.</text>
</comment>
<organism evidence="2 4">
    <name type="scientific">Polarella glacialis</name>
    <name type="common">Dinoflagellate</name>
    <dbReference type="NCBI Taxonomy" id="89957"/>
    <lineage>
        <taxon>Eukaryota</taxon>
        <taxon>Sar</taxon>
        <taxon>Alveolata</taxon>
        <taxon>Dinophyceae</taxon>
        <taxon>Suessiales</taxon>
        <taxon>Suessiaceae</taxon>
        <taxon>Polarella</taxon>
    </lineage>
</organism>
<accession>A0A813HTI5</accession>
<dbReference type="Proteomes" id="UP000626109">
    <property type="component" value="Unassembled WGS sequence"/>
</dbReference>
<feature type="region of interest" description="Disordered" evidence="1">
    <location>
        <begin position="52"/>
        <end position="74"/>
    </location>
</feature>
<reference evidence="2" key="1">
    <citation type="submission" date="2021-02" db="EMBL/GenBank/DDBJ databases">
        <authorList>
            <person name="Dougan E. K."/>
            <person name="Rhodes N."/>
            <person name="Thang M."/>
            <person name="Chan C."/>
        </authorList>
    </citation>
    <scope>NUCLEOTIDE SEQUENCE</scope>
</reference>
<gene>
    <name evidence="2" type="ORF">PGLA1383_LOCUS56100</name>
    <name evidence="3" type="ORF">PGLA2088_LOCUS7265</name>
</gene>
<protein>
    <submittedName>
        <fullName evidence="2">Uncharacterized protein</fullName>
    </submittedName>
</protein>